<sequence>MTISLYNVVKQNYVVRSDEGTRFINSDEVLEHKLASERENQEAAAYGENAEGQNMAEQPTAEQVLQAARIQAGLIEGKAKDEADKMLESAKDQVLTLFEEQRQAGYAEGMRQFEEEREQLREQLEDEYSKKKDELVKEFDTRKETLENDIVDAVIQVFDKVFHIQFENKKEILIYLIKNMIDHNENDKNFHVRVSPENKQYLSEHPEIIAQEFSDQIIIDYIADPALDNTECTVETDSGVFDCSIDTEFQNLIRDIKSLC</sequence>
<evidence type="ECO:0000256" key="3">
    <source>
        <dbReference type="ARBA" id="ARBA00022448"/>
    </source>
</evidence>
<dbReference type="GO" id="GO:0044781">
    <property type="term" value="P:bacterial-type flagellum organization"/>
    <property type="evidence" value="ECO:0007669"/>
    <property type="project" value="UniProtKB-KW"/>
</dbReference>
<dbReference type="Proteomes" id="UP000474024">
    <property type="component" value="Unassembled WGS sequence"/>
</dbReference>
<accession>A0A6L5YS88</accession>
<evidence type="ECO:0000256" key="1">
    <source>
        <dbReference type="ARBA" id="ARBA00003041"/>
    </source>
</evidence>
<dbReference type="EMBL" id="VUNI01000007">
    <property type="protein sequence ID" value="MST74561.1"/>
    <property type="molecule type" value="Genomic_DNA"/>
</dbReference>
<feature type="domain" description="Flagellar assembly protein FliH/Type III secretion system HrpE" evidence="8">
    <location>
        <begin position="128"/>
        <end position="251"/>
    </location>
</feature>
<reference evidence="9 10" key="1">
    <citation type="submission" date="2019-08" db="EMBL/GenBank/DDBJ databases">
        <title>In-depth cultivation of the pig gut microbiome towards novel bacterial diversity and tailored functional studies.</title>
        <authorList>
            <person name="Wylensek D."/>
            <person name="Hitch T.C.A."/>
            <person name="Clavel T."/>
        </authorList>
    </citation>
    <scope>NUCLEOTIDE SEQUENCE [LARGE SCALE GENOMIC DNA]</scope>
    <source>
        <strain evidence="9 10">MUC/MUC-530-WT-4D</strain>
    </source>
</reference>
<dbReference type="AlphaFoldDB" id="A0A6L5YS88"/>
<organism evidence="9 10">
    <name type="scientific">Roseburia porci</name>
    <dbReference type="NCBI Taxonomy" id="2605790"/>
    <lineage>
        <taxon>Bacteria</taxon>
        <taxon>Bacillati</taxon>
        <taxon>Bacillota</taxon>
        <taxon>Clostridia</taxon>
        <taxon>Lachnospirales</taxon>
        <taxon>Lachnospiraceae</taxon>
        <taxon>Roseburia</taxon>
    </lineage>
</organism>
<dbReference type="InterPro" id="IPR051472">
    <property type="entry name" value="T3SS_Stator/FliH"/>
</dbReference>
<protein>
    <recommendedName>
        <fullName evidence="8">Flagellar assembly protein FliH/Type III secretion system HrpE domain-containing protein</fullName>
    </recommendedName>
</protein>
<dbReference type="GO" id="GO:0015031">
    <property type="term" value="P:protein transport"/>
    <property type="evidence" value="ECO:0007669"/>
    <property type="project" value="UniProtKB-KW"/>
</dbReference>
<evidence type="ECO:0000256" key="6">
    <source>
        <dbReference type="ARBA" id="ARBA00023225"/>
    </source>
</evidence>
<comment type="similarity">
    <text evidence="2">Belongs to the FliH family.</text>
</comment>
<evidence type="ECO:0000256" key="5">
    <source>
        <dbReference type="ARBA" id="ARBA00022927"/>
    </source>
</evidence>
<evidence type="ECO:0000256" key="7">
    <source>
        <dbReference type="SAM" id="Coils"/>
    </source>
</evidence>
<name>A0A6L5YS88_9FIRM</name>
<evidence type="ECO:0000313" key="10">
    <source>
        <dbReference type="Proteomes" id="UP000474024"/>
    </source>
</evidence>
<keyword evidence="6" id="KW-1006">Bacterial flagellum protein export</keyword>
<keyword evidence="5" id="KW-0653">Protein transport</keyword>
<dbReference type="InterPro" id="IPR018035">
    <property type="entry name" value="Flagellar_FliH/T3SS_HrpE"/>
</dbReference>
<evidence type="ECO:0000259" key="8">
    <source>
        <dbReference type="Pfam" id="PF02108"/>
    </source>
</evidence>
<dbReference type="PANTHER" id="PTHR34982">
    <property type="entry name" value="YOP PROTEINS TRANSLOCATION PROTEIN L"/>
    <property type="match status" value="1"/>
</dbReference>
<dbReference type="Pfam" id="PF02108">
    <property type="entry name" value="FliH"/>
    <property type="match status" value="1"/>
</dbReference>
<dbReference type="RefSeq" id="WP_154429529.1">
    <property type="nucleotide sequence ID" value="NZ_VUNI01000007.1"/>
</dbReference>
<gene>
    <name evidence="9" type="ORF">FYJ75_05840</name>
</gene>
<keyword evidence="3" id="KW-0813">Transport</keyword>
<comment type="caution">
    <text evidence="9">The sequence shown here is derived from an EMBL/GenBank/DDBJ whole genome shotgun (WGS) entry which is preliminary data.</text>
</comment>
<proteinExistence type="inferred from homology"/>
<evidence type="ECO:0000313" key="9">
    <source>
        <dbReference type="EMBL" id="MST74561.1"/>
    </source>
</evidence>
<evidence type="ECO:0000256" key="2">
    <source>
        <dbReference type="ARBA" id="ARBA00006602"/>
    </source>
</evidence>
<keyword evidence="7" id="KW-0175">Coiled coil</keyword>
<dbReference type="GO" id="GO:0005829">
    <property type="term" value="C:cytosol"/>
    <property type="evidence" value="ECO:0007669"/>
    <property type="project" value="TreeGrafter"/>
</dbReference>
<keyword evidence="10" id="KW-1185">Reference proteome</keyword>
<dbReference type="PANTHER" id="PTHR34982:SF1">
    <property type="entry name" value="FLAGELLAR ASSEMBLY PROTEIN FLIH"/>
    <property type="match status" value="1"/>
</dbReference>
<comment type="function">
    <text evidence="1">Needed for flagellar regrowth and assembly.</text>
</comment>
<feature type="coiled-coil region" evidence="7">
    <location>
        <begin position="103"/>
        <end position="141"/>
    </location>
</feature>
<keyword evidence="4" id="KW-1005">Bacterial flagellum biogenesis</keyword>
<evidence type="ECO:0000256" key="4">
    <source>
        <dbReference type="ARBA" id="ARBA00022795"/>
    </source>
</evidence>